<gene>
    <name evidence="2" type="ORF">DAA48_21790</name>
</gene>
<feature type="coiled-coil region" evidence="1">
    <location>
        <begin position="65"/>
        <end position="92"/>
    </location>
</feature>
<organism evidence="2 3">
    <name type="scientific">Aeromonas veronii</name>
    <dbReference type="NCBI Taxonomy" id="654"/>
    <lineage>
        <taxon>Bacteria</taxon>
        <taxon>Pseudomonadati</taxon>
        <taxon>Pseudomonadota</taxon>
        <taxon>Gammaproteobacteria</taxon>
        <taxon>Aeromonadales</taxon>
        <taxon>Aeromonadaceae</taxon>
        <taxon>Aeromonas</taxon>
    </lineage>
</organism>
<reference evidence="2 3" key="1">
    <citation type="submission" date="2018-03" db="EMBL/GenBank/DDBJ databases">
        <title>Aeromonas veronii whole genome sequencing and analysis.</title>
        <authorList>
            <person name="Xie H."/>
            <person name="Liu T."/>
            <person name="Wang K."/>
        </authorList>
    </citation>
    <scope>NUCLEOTIDE SEQUENCE [LARGE SCALE GENOMIC DNA]</scope>
    <source>
        <strain evidence="2 3">XH.VA.1</strain>
    </source>
</reference>
<protein>
    <submittedName>
        <fullName evidence="2">Uncharacterized protein</fullName>
    </submittedName>
</protein>
<accession>A0A2T4MWW0</accession>
<comment type="caution">
    <text evidence="2">The sequence shown here is derived from an EMBL/GenBank/DDBJ whole genome shotgun (WGS) entry which is preliminary data.</text>
</comment>
<evidence type="ECO:0000313" key="2">
    <source>
        <dbReference type="EMBL" id="PTH79073.1"/>
    </source>
</evidence>
<evidence type="ECO:0000313" key="3">
    <source>
        <dbReference type="Proteomes" id="UP000241986"/>
    </source>
</evidence>
<dbReference type="EMBL" id="PZKL01000045">
    <property type="protein sequence ID" value="PTH79073.1"/>
    <property type="molecule type" value="Genomic_DNA"/>
</dbReference>
<name>A0A2T4MWW0_AERVE</name>
<dbReference type="RefSeq" id="WP_107684698.1">
    <property type="nucleotide sequence ID" value="NZ_PZKL01000045.1"/>
</dbReference>
<dbReference type="Proteomes" id="UP000241986">
    <property type="component" value="Unassembled WGS sequence"/>
</dbReference>
<dbReference type="AlphaFoldDB" id="A0A2T4MWW0"/>
<sequence>MKTLPKDIKMANFFALPLARSMDGAIGDVVDRNGVSVFYVQDSKNFLGKTGAEKVELRNQYAEAAAIAVNAYDDMSARIEQLTAEIAELKAKLAEKQ</sequence>
<evidence type="ECO:0000256" key="1">
    <source>
        <dbReference type="SAM" id="Coils"/>
    </source>
</evidence>
<keyword evidence="1" id="KW-0175">Coiled coil</keyword>
<proteinExistence type="predicted"/>